<proteinExistence type="predicted"/>
<gene>
    <name evidence="1" type="ORF">BDY19DRAFT_15169</name>
</gene>
<reference evidence="1" key="1">
    <citation type="journal article" date="2021" name="Environ. Microbiol.">
        <title>Gene family expansions and transcriptome signatures uncover fungal adaptations to wood decay.</title>
        <authorList>
            <person name="Hage H."/>
            <person name="Miyauchi S."/>
            <person name="Viragh M."/>
            <person name="Drula E."/>
            <person name="Min B."/>
            <person name="Chaduli D."/>
            <person name="Navarro D."/>
            <person name="Favel A."/>
            <person name="Norest M."/>
            <person name="Lesage-Meessen L."/>
            <person name="Balint B."/>
            <person name="Merenyi Z."/>
            <person name="de Eugenio L."/>
            <person name="Morin E."/>
            <person name="Martinez A.T."/>
            <person name="Baldrian P."/>
            <person name="Stursova M."/>
            <person name="Martinez M.J."/>
            <person name="Novotny C."/>
            <person name="Magnuson J.K."/>
            <person name="Spatafora J.W."/>
            <person name="Maurice S."/>
            <person name="Pangilinan J."/>
            <person name="Andreopoulos W."/>
            <person name="LaButti K."/>
            <person name="Hundley H."/>
            <person name="Na H."/>
            <person name="Kuo A."/>
            <person name="Barry K."/>
            <person name="Lipzen A."/>
            <person name="Henrissat B."/>
            <person name="Riley R."/>
            <person name="Ahrendt S."/>
            <person name="Nagy L.G."/>
            <person name="Grigoriev I.V."/>
            <person name="Martin F."/>
            <person name="Rosso M.N."/>
        </authorList>
    </citation>
    <scope>NUCLEOTIDE SEQUENCE</scope>
    <source>
        <strain evidence="1">CBS 384.51</strain>
    </source>
</reference>
<dbReference type="Proteomes" id="UP001055072">
    <property type="component" value="Unassembled WGS sequence"/>
</dbReference>
<evidence type="ECO:0000313" key="2">
    <source>
        <dbReference type="Proteomes" id="UP001055072"/>
    </source>
</evidence>
<sequence length="693" mass="76747">MPAPKGKDRNPSGLGRAIINKKVKDARHAMESGLYTTDVDSTTRLQSITQEKDLDEFLSTATLAGTQFTAERRNVKILSAPSATQHNPYLLSDEEEKKTLLRHAEHKEQLRVPRRPPWTKNMTTAQLDRQEKDAFLEWRRGLAQLQERDNLLLTPFERNIEVWRQLWRVLERSHLVVQIVDARNPLRFRCEDLESYVQDVEGAEGEKGTGKGKRKSLLLINKSDLLTAKQRRQWADYFDSQNIQYAFFSAANAAAIQQARRDALAAQEAALEAASKAKQDSDEDDSEDESTLEGETRSPTSPSESSRPSTRSEDELSSADESDTTDEAGHFAYAAEDESEEARDLRTRVLSVLELEDLFLRAAPDLSEFTDSSGNHPTKLVIGLVGYPNVGKSSTINSLLGEKKVSVSSTPGKTKHFQTIQLSPTLVLCDCPGLVFPQFATTRADLVCDGVLPIDQLREHTGPTALVVKRLPQEVLEAIYGLSIRCKSVEEGGTGKISAEDLLITYAVARGFTRSGQGNPDEARAARYVLKDYVNAKLLFCHPPPGIDDDEFNADTRRIALKRAEGKKRAPITHVAKNADTYIAAISSLQPQDNGVVSLVQGTGHRSQRLDQEFFATNSPLSSKAFTHSGKEFSRNKLYPHQNAVADDGTPLTGRRARIAAVLANAGGEVAPGKKHHKKMKRVKHRSGKGYDD</sequence>
<evidence type="ECO:0000313" key="1">
    <source>
        <dbReference type="EMBL" id="KAI0094351.1"/>
    </source>
</evidence>
<protein>
    <submittedName>
        <fullName evidence="1">P-loop containing nucleoside triphosphate hydrolase protein</fullName>
    </submittedName>
</protein>
<keyword evidence="1" id="KW-0378">Hydrolase</keyword>
<accession>A0ACB8UJ46</accession>
<organism evidence="1 2">
    <name type="scientific">Irpex rosettiformis</name>
    <dbReference type="NCBI Taxonomy" id="378272"/>
    <lineage>
        <taxon>Eukaryota</taxon>
        <taxon>Fungi</taxon>
        <taxon>Dikarya</taxon>
        <taxon>Basidiomycota</taxon>
        <taxon>Agaricomycotina</taxon>
        <taxon>Agaricomycetes</taxon>
        <taxon>Polyporales</taxon>
        <taxon>Irpicaceae</taxon>
        <taxon>Irpex</taxon>
    </lineage>
</organism>
<dbReference type="EMBL" id="MU274900">
    <property type="protein sequence ID" value="KAI0094351.1"/>
    <property type="molecule type" value="Genomic_DNA"/>
</dbReference>
<comment type="caution">
    <text evidence="1">The sequence shown here is derived from an EMBL/GenBank/DDBJ whole genome shotgun (WGS) entry which is preliminary data.</text>
</comment>
<keyword evidence="2" id="KW-1185">Reference proteome</keyword>
<name>A0ACB8UJ46_9APHY</name>